<dbReference type="InterPro" id="IPR027310">
    <property type="entry name" value="Profilin_CS"/>
</dbReference>
<dbReference type="PRINTS" id="PR00392">
    <property type="entry name" value="PROFILIN"/>
</dbReference>
<comment type="similarity">
    <text evidence="1 2">Belongs to the profilin family.</text>
</comment>
<dbReference type="SUPFAM" id="SSF55770">
    <property type="entry name" value="Profilin (actin-binding protein)"/>
    <property type="match status" value="1"/>
</dbReference>
<proteinExistence type="inferred from homology"/>
<sequence length="134" mass="14632">MSWESYVDNMIAHSIQNADKGAIIGLDGGIWTPHSGQQNILELSGEEAQTIARVIQSGDVSAFQANGCKVEGVKYNFLRETVGLYIFKKKEHGGLSMAKTTKAVVIGHYAEGKTHEQVNLGVAKISEYMKSLNF</sequence>
<dbReference type="GO" id="GO:0005938">
    <property type="term" value="C:cell cortex"/>
    <property type="evidence" value="ECO:0007669"/>
    <property type="project" value="TreeGrafter"/>
</dbReference>
<dbReference type="PANTHER" id="PTHR11604">
    <property type="entry name" value="PROFILIN"/>
    <property type="match status" value="1"/>
</dbReference>
<dbReference type="PANTHER" id="PTHR11604:SF10">
    <property type="entry name" value="PROFILIN"/>
    <property type="match status" value="1"/>
</dbReference>
<dbReference type="Pfam" id="PF00235">
    <property type="entry name" value="Profilin"/>
    <property type="match status" value="1"/>
</dbReference>
<name>A0A7I8W5H2_9ANNE</name>
<evidence type="ECO:0000256" key="1">
    <source>
        <dbReference type="ARBA" id="ARBA00010058"/>
    </source>
</evidence>
<dbReference type="InterPro" id="IPR036140">
    <property type="entry name" value="PFN_sf"/>
</dbReference>
<dbReference type="CDD" id="cd00148">
    <property type="entry name" value="PROF"/>
    <property type="match status" value="1"/>
</dbReference>
<dbReference type="AlphaFoldDB" id="A0A7I8W5H2"/>
<dbReference type="InterPro" id="IPR048278">
    <property type="entry name" value="PFN"/>
</dbReference>
<dbReference type="Gene3D" id="3.30.450.30">
    <property type="entry name" value="Dynein light chain 2a, cytoplasmic"/>
    <property type="match status" value="1"/>
</dbReference>
<evidence type="ECO:0000313" key="3">
    <source>
        <dbReference type="EMBL" id="CAD5123796.1"/>
    </source>
</evidence>
<dbReference type="GO" id="GO:0003785">
    <property type="term" value="F:actin monomer binding"/>
    <property type="evidence" value="ECO:0007669"/>
    <property type="project" value="TreeGrafter"/>
</dbReference>
<organism evidence="3 4">
    <name type="scientific">Dimorphilus gyrociliatus</name>
    <dbReference type="NCBI Taxonomy" id="2664684"/>
    <lineage>
        <taxon>Eukaryota</taxon>
        <taxon>Metazoa</taxon>
        <taxon>Spiralia</taxon>
        <taxon>Lophotrochozoa</taxon>
        <taxon>Annelida</taxon>
        <taxon>Polychaeta</taxon>
        <taxon>Polychaeta incertae sedis</taxon>
        <taxon>Dinophilidae</taxon>
        <taxon>Dimorphilus</taxon>
    </lineage>
</organism>
<evidence type="ECO:0000256" key="2">
    <source>
        <dbReference type="RuleBase" id="RU003909"/>
    </source>
</evidence>
<accession>A0A7I8W5H2</accession>
<dbReference type="SMART" id="SM00392">
    <property type="entry name" value="PROF"/>
    <property type="match status" value="1"/>
</dbReference>
<dbReference type="Proteomes" id="UP000549394">
    <property type="component" value="Unassembled WGS sequence"/>
</dbReference>
<dbReference type="OrthoDB" id="421374at2759"/>
<comment type="caution">
    <text evidence="3">The sequence shown here is derived from an EMBL/GenBank/DDBJ whole genome shotgun (WGS) entry which is preliminary data.</text>
</comment>
<keyword evidence="2" id="KW-0009">Actin-binding</keyword>
<dbReference type="InterPro" id="IPR005455">
    <property type="entry name" value="PFN_euk"/>
</dbReference>
<dbReference type="EMBL" id="CAJFCJ010000019">
    <property type="protein sequence ID" value="CAD5123796.1"/>
    <property type="molecule type" value="Genomic_DNA"/>
</dbReference>
<keyword evidence="4" id="KW-1185">Reference proteome</keyword>
<protein>
    <recommendedName>
        <fullName evidence="2">Profilin</fullName>
    </recommendedName>
</protein>
<reference evidence="3 4" key="1">
    <citation type="submission" date="2020-08" db="EMBL/GenBank/DDBJ databases">
        <authorList>
            <person name="Hejnol A."/>
        </authorList>
    </citation>
    <scope>NUCLEOTIDE SEQUENCE [LARGE SCALE GENOMIC DNA]</scope>
</reference>
<gene>
    <name evidence="3" type="ORF">DGYR_LOCUS11430</name>
</gene>
<evidence type="ECO:0000313" key="4">
    <source>
        <dbReference type="Proteomes" id="UP000549394"/>
    </source>
</evidence>
<dbReference type="PROSITE" id="PS00414">
    <property type="entry name" value="PROFILIN"/>
    <property type="match status" value="1"/>
</dbReference>